<evidence type="ECO:0000256" key="3">
    <source>
        <dbReference type="ARBA" id="ARBA00022553"/>
    </source>
</evidence>
<evidence type="ECO:0000256" key="6">
    <source>
        <dbReference type="ARBA" id="ARBA00022777"/>
    </source>
</evidence>
<evidence type="ECO:0000259" key="11">
    <source>
        <dbReference type="Pfam" id="PF07730"/>
    </source>
</evidence>
<dbReference type="Gene3D" id="3.30.565.10">
    <property type="entry name" value="Histidine kinase-like ATPase, C-terminal domain"/>
    <property type="match status" value="1"/>
</dbReference>
<feature type="transmembrane region" description="Helical" evidence="10">
    <location>
        <begin position="183"/>
        <end position="206"/>
    </location>
</feature>
<feature type="compositionally biased region" description="Low complexity" evidence="9">
    <location>
        <begin position="418"/>
        <end position="439"/>
    </location>
</feature>
<dbReference type="Proteomes" id="UP000594637">
    <property type="component" value="Chromosome"/>
</dbReference>
<feature type="transmembrane region" description="Helical" evidence="10">
    <location>
        <begin position="105"/>
        <end position="129"/>
    </location>
</feature>
<keyword evidence="3" id="KW-0597">Phosphoprotein</keyword>
<keyword evidence="8" id="KW-0902">Two-component regulatory system</keyword>
<sequence>MSSYARPPAPVAGPVWGPRRMPPPGLPRSTVPPGRSSGVVLRTVLLVLACGLGVIIALGSRWAHEEALGMNVSQPTLLDVLAVLAMFATFPALGLRLRWPRQVTTASALAALVLKMDVTVGLAAFTTVVRRAAGVRDPAPWSLGGLLWLATTVAVWRDASRASTGNSMLGTLLFSGNDGVGEVPWGAIPITSVLLMAVPVVVGFVLRSRDIDVEARVRAAAAVRQAEYQAQAHARTSTRLADRVDLQEERERVAREVHDGLGHRLSLLAMHAGALEVAVGDPSDRPTPASVQDSARLLREEAQGAMTDLRSLLAVLREPMGSVEPAPRLQDLRDVVDRVLAARQPLSSSIYLERASEADEVLSRAVYRIVQESLTNARKYAPQSVVRLRVEGGPDTGVDITCSNPVPRTAAMTAAPGAVGADAGAGNDPGTGPAPRSPSGGSGLNGMAKRAQICGGTFHADVDERGDFVVSCHLPWRSA</sequence>
<feature type="transmembrane region" description="Helical" evidence="10">
    <location>
        <begin position="39"/>
        <end position="59"/>
    </location>
</feature>
<evidence type="ECO:0000256" key="8">
    <source>
        <dbReference type="ARBA" id="ARBA00023012"/>
    </source>
</evidence>
<dbReference type="Gene3D" id="1.20.5.1930">
    <property type="match status" value="1"/>
</dbReference>
<dbReference type="AlphaFoldDB" id="A0A7T0LL80"/>
<dbReference type="PANTHER" id="PTHR24421:SF10">
    <property type="entry name" value="NITRATE_NITRITE SENSOR PROTEIN NARQ"/>
    <property type="match status" value="1"/>
</dbReference>
<keyword evidence="10" id="KW-0812">Transmembrane</keyword>
<dbReference type="EMBL" id="CP063989">
    <property type="protein sequence ID" value="QPL05398.1"/>
    <property type="molecule type" value="Genomic_DNA"/>
</dbReference>
<dbReference type="InterPro" id="IPR011712">
    <property type="entry name" value="Sig_transdc_His_kin_sub3_dim/P"/>
</dbReference>
<organism evidence="12 13">
    <name type="scientific">Actinomyces respiraculi</name>
    <dbReference type="NCBI Taxonomy" id="2744574"/>
    <lineage>
        <taxon>Bacteria</taxon>
        <taxon>Bacillati</taxon>
        <taxon>Actinomycetota</taxon>
        <taxon>Actinomycetes</taxon>
        <taxon>Actinomycetales</taxon>
        <taxon>Actinomycetaceae</taxon>
        <taxon>Actinomyces</taxon>
    </lineage>
</organism>
<dbReference type="Pfam" id="PF07730">
    <property type="entry name" value="HisKA_3"/>
    <property type="match status" value="1"/>
</dbReference>
<dbReference type="GO" id="GO:0016020">
    <property type="term" value="C:membrane"/>
    <property type="evidence" value="ECO:0007669"/>
    <property type="project" value="InterPro"/>
</dbReference>
<feature type="region of interest" description="Disordered" evidence="9">
    <location>
        <begin position="418"/>
        <end position="446"/>
    </location>
</feature>
<feature type="region of interest" description="Disordered" evidence="9">
    <location>
        <begin position="1"/>
        <end position="33"/>
    </location>
</feature>
<proteinExistence type="predicted"/>
<evidence type="ECO:0000313" key="12">
    <source>
        <dbReference type="EMBL" id="QPL05398.1"/>
    </source>
</evidence>
<keyword evidence="5" id="KW-0547">Nucleotide-binding</keyword>
<dbReference type="EC" id="2.7.13.3" evidence="2"/>
<evidence type="ECO:0000256" key="2">
    <source>
        <dbReference type="ARBA" id="ARBA00012438"/>
    </source>
</evidence>
<keyword evidence="10" id="KW-0472">Membrane</keyword>
<feature type="transmembrane region" description="Helical" evidence="10">
    <location>
        <begin position="80"/>
        <end position="99"/>
    </location>
</feature>
<dbReference type="PANTHER" id="PTHR24421">
    <property type="entry name" value="NITRATE/NITRITE SENSOR PROTEIN NARX-RELATED"/>
    <property type="match status" value="1"/>
</dbReference>
<protein>
    <recommendedName>
        <fullName evidence="2">histidine kinase</fullName>
        <ecNumber evidence="2">2.7.13.3</ecNumber>
    </recommendedName>
</protein>
<evidence type="ECO:0000256" key="1">
    <source>
        <dbReference type="ARBA" id="ARBA00000085"/>
    </source>
</evidence>
<evidence type="ECO:0000256" key="10">
    <source>
        <dbReference type="SAM" id="Phobius"/>
    </source>
</evidence>
<dbReference type="GO" id="GO:0000155">
    <property type="term" value="F:phosphorelay sensor kinase activity"/>
    <property type="evidence" value="ECO:0007669"/>
    <property type="project" value="InterPro"/>
</dbReference>
<gene>
    <name evidence="12" type="ORF">ID810_12030</name>
</gene>
<name>A0A7T0LL80_9ACTO</name>
<keyword evidence="13" id="KW-1185">Reference proteome</keyword>
<evidence type="ECO:0000313" key="13">
    <source>
        <dbReference type="Proteomes" id="UP000594637"/>
    </source>
</evidence>
<keyword evidence="6 12" id="KW-0418">Kinase</keyword>
<dbReference type="SUPFAM" id="SSF55874">
    <property type="entry name" value="ATPase domain of HSP90 chaperone/DNA topoisomerase II/histidine kinase"/>
    <property type="match status" value="1"/>
</dbReference>
<reference evidence="12 13" key="1">
    <citation type="submission" date="2020-11" db="EMBL/GenBank/DDBJ databases">
        <title>Actinomyces sp. ZJ750.</title>
        <authorList>
            <person name="Zhou J."/>
        </authorList>
    </citation>
    <scope>NUCLEOTIDE SEQUENCE [LARGE SCALE GENOMIC DNA]</scope>
    <source>
        <strain evidence="12 13">ZJ750</strain>
    </source>
</reference>
<keyword evidence="4" id="KW-0808">Transferase</keyword>
<keyword evidence="7" id="KW-0067">ATP-binding</keyword>
<evidence type="ECO:0000256" key="9">
    <source>
        <dbReference type="SAM" id="MobiDB-lite"/>
    </source>
</evidence>
<evidence type="ECO:0000256" key="4">
    <source>
        <dbReference type="ARBA" id="ARBA00022679"/>
    </source>
</evidence>
<evidence type="ECO:0000256" key="5">
    <source>
        <dbReference type="ARBA" id="ARBA00022741"/>
    </source>
</evidence>
<feature type="domain" description="Signal transduction histidine kinase subgroup 3 dimerisation and phosphoacceptor" evidence="11">
    <location>
        <begin position="249"/>
        <end position="319"/>
    </location>
</feature>
<dbReference type="GO" id="GO:0046983">
    <property type="term" value="F:protein dimerization activity"/>
    <property type="evidence" value="ECO:0007669"/>
    <property type="project" value="InterPro"/>
</dbReference>
<dbReference type="InterPro" id="IPR036890">
    <property type="entry name" value="HATPase_C_sf"/>
</dbReference>
<keyword evidence="10" id="KW-1133">Transmembrane helix</keyword>
<accession>A0A7T0LL80</accession>
<dbReference type="InterPro" id="IPR050482">
    <property type="entry name" value="Sensor_HK_TwoCompSys"/>
</dbReference>
<evidence type="ECO:0000256" key="7">
    <source>
        <dbReference type="ARBA" id="ARBA00022840"/>
    </source>
</evidence>
<comment type="catalytic activity">
    <reaction evidence="1">
        <text>ATP + protein L-histidine = ADP + protein N-phospho-L-histidine.</text>
        <dbReference type="EC" id="2.7.13.3"/>
    </reaction>
</comment>
<dbReference type="CDD" id="cd16917">
    <property type="entry name" value="HATPase_UhpB-NarQ-NarX-like"/>
    <property type="match status" value="1"/>
</dbReference>
<dbReference type="KEGG" id="arep:ID810_12030"/>
<dbReference type="GO" id="GO:0005524">
    <property type="term" value="F:ATP binding"/>
    <property type="evidence" value="ECO:0007669"/>
    <property type="project" value="UniProtKB-KW"/>
</dbReference>